<keyword evidence="11" id="KW-1185">Reference proteome</keyword>
<dbReference type="GO" id="GO:0004252">
    <property type="term" value="F:serine-type endopeptidase activity"/>
    <property type="evidence" value="ECO:0007669"/>
    <property type="project" value="InterPro"/>
</dbReference>
<evidence type="ECO:0000256" key="3">
    <source>
        <dbReference type="ARBA" id="ARBA00022801"/>
    </source>
</evidence>
<dbReference type="PANTHER" id="PTHR12383:SF16">
    <property type="entry name" value="MITOCHONDRIAL INNER MEMBRANE PROTEASE SUBUNIT 1"/>
    <property type="match status" value="1"/>
</dbReference>
<dbReference type="AlphaFoldDB" id="A0A8H3I4E0"/>
<organism evidence="10 11">
    <name type="scientific">Heterodermia speciosa</name>
    <dbReference type="NCBI Taxonomy" id="116794"/>
    <lineage>
        <taxon>Eukaryota</taxon>
        <taxon>Fungi</taxon>
        <taxon>Dikarya</taxon>
        <taxon>Ascomycota</taxon>
        <taxon>Pezizomycotina</taxon>
        <taxon>Lecanoromycetes</taxon>
        <taxon>OSLEUM clade</taxon>
        <taxon>Lecanoromycetidae</taxon>
        <taxon>Caliciales</taxon>
        <taxon>Physciaceae</taxon>
        <taxon>Heterodermia</taxon>
    </lineage>
</organism>
<dbReference type="GO" id="GO:0006465">
    <property type="term" value="P:signal peptide processing"/>
    <property type="evidence" value="ECO:0007669"/>
    <property type="project" value="InterPro"/>
</dbReference>
<feature type="active site" evidence="7">
    <location>
        <position position="42"/>
    </location>
</feature>
<keyword evidence="5" id="KW-0472">Membrane</keyword>
<evidence type="ECO:0000256" key="4">
    <source>
        <dbReference type="ARBA" id="ARBA00023128"/>
    </source>
</evidence>
<keyword evidence="3 8" id="KW-0378">Hydrolase</keyword>
<dbReference type="CDD" id="cd06530">
    <property type="entry name" value="S26_SPase_I"/>
    <property type="match status" value="1"/>
</dbReference>
<evidence type="ECO:0000313" key="11">
    <source>
        <dbReference type="Proteomes" id="UP000664521"/>
    </source>
</evidence>
<dbReference type="SUPFAM" id="SSF51306">
    <property type="entry name" value="LexA/Signal peptidase"/>
    <property type="match status" value="1"/>
</dbReference>
<dbReference type="FunFam" id="2.10.109.10:FF:000015">
    <property type="entry name" value="Mitochondrial inner membrane protease subunit 1"/>
    <property type="match status" value="1"/>
</dbReference>
<dbReference type="InterPro" id="IPR019533">
    <property type="entry name" value="Peptidase_S26"/>
</dbReference>
<sequence>MPSSKPLLTHLRTNALTALKALCFIHFFREYAFDIRSTYGPSMLPTISVQSDRILIAKPFRRGRGITTGDIVSIRHPLLPSEGAVKRVVGMGGDFVLRDTPASLDTPHSSLDSGTMMIQVPEGHCWLIGDNVEASRDSRFYGPVPLAMVKGKVVARIKPWGRVEWVENSLTGRVDGG</sequence>
<evidence type="ECO:0000256" key="8">
    <source>
        <dbReference type="RuleBase" id="RU362041"/>
    </source>
</evidence>
<dbReference type="GO" id="GO:0006627">
    <property type="term" value="P:protein processing involved in protein targeting to mitochondrion"/>
    <property type="evidence" value="ECO:0007669"/>
    <property type="project" value="TreeGrafter"/>
</dbReference>
<feature type="active site" evidence="7">
    <location>
        <position position="86"/>
    </location>
</feature>
<dbReference type="Pfam" id="PF10502">
    <property type="entry name" value="Peptidase_S26"/>
    <property type="match status" value="2"/>
</dbReference>
<dbReference type="EMBL" id="CAJPDS010000002">
    <property type="protein sequence ID" value="CAF9904208.1"/>
    <property type="molecule type" value="Genomic_DNA"/>
</dbReference>
<evidence type="ECO:0000313" key="10">
    <source>
        <dbReference type="EMBL" id="CAF9904208.1"/>
    </source>
</evidence>
<dbReference type="GO" id="GO:0042720">
    <property type="term" value="C:mitochondrial inner membrane peptidase complex"/>
    <property type="evidence" value="ECO:0007669"/>
    <property type="project" value="TreeGrafter"/>
</dbReference>
<proteinExistence type="inferred from homology"/>
<reference evidence="10" key="1">
    <citation type="submission" date="2021-03" db="EMBL/GenBank/DDBJ databases">
        <authorList>
            <person name="Tagirdzhanova G."/>
        </authorList>
    </citation>
    <scope>NUCLEOTIDE SEQUENCE</scope>
</reference>
<dbReference type="InterPro" id="IPR000223">
    <property type="entry name" value="Pept_S26A_signal_pept_1"/>
</dbReference>
<dbReference type="InterPro" id="IPR036286">
    <property type="entry name" value="LexA/Signal_pep-like_sf"/>
</dbReference>
<name>A0A8H3I4E0_9LECA</name>
<protein>
    <recommendedName>
        <fullName evidence="8">Mitochondrial inner membrane protease subunit</fullName>
        <ecNumber evidence="8">3.4.21.-</ecNumber>
    </recommendedName>
</protein>
<dbReference type="PRINTS" id="PR00727">
    <property type="entry name" value="LEADERPTASE"/>
</dbReference>
<dbReference type="Gene3D" id="2.10.109.10">
    <property type="entry name" value="Umud Fragment, subunit A"/>
    <property type="match status" value="1"/>
</dbReference>
<feature type="domain" description="Peptidase S26" evidence="9">
    <location>
        <begin position="113"/>
        <end position="156"/>
    </location>
</feature>
<dbReference type="Proteomes" id="UP000664521">
    <property type="component" value="Unassembled WGS sequence"/>
</dbReference>
<keyword evidence="8" id="KW-0645">Protease</keyword>
<evidence type="ECO:0000256" key="2">
    <source>
        <dbReference type="ARBA" id="ARBA00022792"/>
    </source>
</evidence>
<gene>
    <name evidence="10" type="ORF">HETSPECPRED_003428</name>
</gene>
<dbReference type="PANTHER" id="PTHR12383">
    <property type="entry name" value="PROTEASE FAMILY S26 MITOCHONDRIAL INNER MEMBRANE PROTEASE-RELATED"/>
    <property type="match status" value="1"/>
</dbReference>
<keyword evidence="4 8" id="KW-0496">Mitochondrion</keyword>
<dbReference type="EC" id="3.4.21.-" evidence="8"/>
<feature type="domain" description="Peptidase S26" evidence="9">
    <location>
        <begin position="15"/>
        <end position="96"/>
    </location>
</feature>
<evidence type="ECO:0000259" key="9">
    <source>
        <dbReference type="Pfam" id="PF10502"/>
    </source>
</evidence>
<evidence type="ECO:0000256" key="7">
    <source>
        <dbReference type="PIRSR" id="PIRSR600223-1"/>
    </source>
</evidence>
<accession>A0A8H3I4E0</accession>
<keyword evidence="2 8" id="KW-0999">Mitochondrion inner membrane</keyword>
<comment type="caution">
    <text evidence="10">The sequence shown here is derived from an EMBL/GenBank/DDBJ whole genome shotgun (WGS) entry which is preliminary data.</text>
</comment>
<dbReference type="InterPro" id="IPR052064">
    <property type="entry name" value="Mito_IMP1_subunit"/>
</dbReference>
<dbReference type="OrthoDB" id="308440at2759"/>
<dbReference type="NCBIfam" id="TIGR02227">
    <property type="entry name" value="sigpep_I_bact"/>
    <property type="match status" value="1"/>
</dbReference>
<evidence type="ECO:0000256" key="6">
    <source>
        <dbReference type="ARBA" id="ARBA00038445"/>
    </source>
</evidence>
<comment type="subcellular location">
    <subcellularLocation>
        <location evidence="1 8">Mitochondrion inner membrane</location>
    </subcellularLocation>
</comment>
<evidence type="ECO:0000256" key="5">
    <source>
        <dbReference type="ARBA" id="ARBA00023136"/>
    </source>
</evidence>
<comment type="similarity">
    <text evidence="6">Belongs to the peptidase S26 family. IMP1 subfamily.</text>
</comment>
<evidence type="ECO:0000256" key="1">
    <source>
        <dbReference type="ARBA" id="ARBA00004273"/>
    </source>
</evidence>